<proteinExistence type="predicted"/>
<gene>
    <name evidence="1" type="ordered locus">Sinac_0691</name>
</gene>
<organism evidence="1 2">
    <name type="scientific">Singulisphaera acidiphila (strain ATCC BAA-1392 / DSM 18658 / VKM B-2454 / MOB10)</name>
    <dbReference type="NCBI Taxonomy" id="886293"/>
    <lineage>
        <taxon>Bacteria</taxon>
        <taxon>Pseudomonadati</taxon>
        <taxon>Planctomycetota</taxon>
        <taxon>Planctomycetia</taxon>
        <taxon>Isosphaerales</taxon>
        <taxon>Isosphaeraceae</taxon>
        <taxon>Singulisphaera</taxon>
    </lineage>
</organism>
<evidence type="ECO:0008006" key="3">
    <source>
        <dbReference type="Google" id="ProtNLM"/>
    </source>
</evidence>
<evidence type="ECO:0000313" key="2">
    <source>
        <dbReference type="Proteomes" id="UP000010798"/>
    </source>
</evidence>
<dbReference type="EMBL" id="CP003364">
    <property type="protein sequence ID" value="AGA25103.1"/>
    <property type="molecule type" value="Genomic_DNA"/>
</dbReference>
<dbReference type="RefSeq" id="WP_015244284.1">
    <property type="nucleotide sequence ID" value="NC_019892.1"/>
</dbReference>
<dbReference type="Proteomes" id="UP000010798">
    <property type="component" value="Chromosome"/>
</dbReference>
<keyword evidence="2" id="KW-1185">Reference proteome</keyword>
<evidence type="ECO:0000313" key="1">
    <source>
        <dbReference type="EMBL" id="AGA25103.1"/>
    </source>
</evidence>
<sequence>MTITTRPMTSSLRDALAVAELFLDVFRRDLLSFYPQFQVEPLPHDPGIFDVRSGPDFQLIDDPENGGESLVIVLFGVRYRLTPRYNIRLTLHDQQMIRALGAVLSLRYYHLFQIAHTSRLELFRGGSEDHYVAAFIDPSAYAVSTARPSRIASTILTLRTAALSTYENRRVSTGALLLGPGDDPDHLLSPTSADALFYGVELTSLKSIHRLCDGKRTLFLVDRDGKLADIIDVERWAAAIPGAGNTETPCARAYTAHARATRACGHVCLVLSPNQEIKLFAGGLQAFVFAHGRWRILDPAAKFAVWEAATAHPKLARVLFQTALDLAESRQGGLFVVATDPGAAVGSLIAPHDLLDPDSDVPSGPPPELTPGDPLAKRALHYLARERNVTELAPSVLEALAGLDGAVVTDRNGGLIAFGAILRHDATHLPSPITAEGARTTAALVASRFGPVLKVSEDGLISCFLNGARVWDL</sequence>
<dbReference type="eggNOG" id="ENOG5033KJ2">
    <property type="taxonomic scope" value="Bacteria"/>
</dbReference>
<dbReference type="HOGENOM" id="CLU_577323_0_0_0"/>
<protein>
    <recommendedName>
        <fullName evidence="3">DAC domain-containing protein</fullName>
    </recommendedName>
</protein>
<accession>L0D8E0</accession>
<dbReference type="OrthoDB" id="239448at2"/>
<dbReference type="AlphaFoldDB" id="L0D8E0"/>
<dbReference type="STRING" id="886293.Sinac_0691"/>
<dbReference type="KEGG" id="saci:Sinac_0691"/>
<reference evidence="1 2" key="1">
    <citation type="submission" date="2012-02" db="EMBL/GenBank/DDBJ databases">
        <title>Complete sequence of chromosome of Singulisphaera acidiphila DSM 18658.</title>
        <authorList>
            <consortium name="US DOE Joint Genome Institute (JGI-PGF)"/>
            <person name="Lucas S."/>
            <person name="Copeland A."/>
            <person name="Lapidus A."/>
            <person name="Glavina del Rio T."/>
            <person name="Dalin E."/>
            <person name="Tice H."/>
            <person name="Bruce D."/>
            <person name="Goodwin L."/>
            <person name="Pitluck S."/>
            <person name="Peters L."/>
            <person name="Ovchinnikova G."/>
            <person name="Chertkov O."/>
            <person name="Kyrpides N."/>
            <person name="Mavromatis K."/>
            <person name="Ivanova N."/>
            <person name="Brettin T."/>
            <person name="Detter J.C."/>
            <person name="Han C."/>
            <person name="Larimer F."/>
            <person name="Land M."/>
            <person name="Hauser L."/>
            <person name="Markowitz V."/>
            <person name="Cheng J.-F."/>
            <person name="Hugenholtz P."/>
            <person name="Woyke T."/>
            <person name="Wu D."/>
            <person name="Tindall B."/>
            <person name="Pomrenke H."/>
            <person name="Brambilla E."/>
            <person name="Klenk H.-P."/>
            <person name="Eisen J.A."/>
        </authorList>
    </citation>
    <scope>NUCLEOTIDE SEQUENCE [LARGE SCALE GENOMIC DNA]</scope>
    <source>
        <strain evidence="2">ATCC BAA-1392 / DSM 18658 / VKM B-2454 / MOB10</strain>
    </source>
</reference>
<name>L0D8E0_SINAD</name>